<gene>
    <name evidence="2" type="ORF">JANAI62_17080</name>
</gene>
<evidence type="ECO:0000259" key="1">
    <source>
        <dbReference type="Pfam" id="PF00814"/>
    </source>
</evidence>
<dbReference type="InterPro" id="IPR043129">
    <property type="entry name" value="ATPase_NBD"/>
</dbReference>
<organism evidence="2 3">
    <name type="scientific">Jannaschia pagri</name>
    <dbReference type="NCBI Taxonomy" id="2829797"/>
    <lineage>
        <taxon>Bacteria</taxon>
        <taxon>Pseudomonadati</taxon>
        <taxon>Pseudomonadota</taxon>
        <taxon>Alphaproteobacteria</taxon>
        <taxon>Rhodobacterales</taxon>
        <taxon>Roseobacteraceae</taxon>
        <taxon>Jannaschia</taxon>
    </lineage>
</organism>
<dbReference type="SUPFAM" id="SSF53067">
    <property type="entry name" value="Actin-like ATPase domain"/>
    <property type="match status" value="1"/>
</dbReference>
<keyword evidence="3" id="KW-1185">Reference proteome</keyword>
<dbReference type="InterPro" id="IPR000905">
    <property type="entry name" value="Gcp-like_dom"/>
</dbReference>
<dbReference type="InterPro" id="IPR022496">
    <property type="entry name" value="T6A_TsaB"/>
</dbReference>
<sequence length="206" mass="21198">MTRDITLAFDSSEPHCAVAILDGREVLFHRVEAMTKGQAERLPVLIETAMTEVGLAPSDLSRIGVGTGPGNFTGTRISVALARGIALGVGIQAQGVSAIEAYGDGRDVTVCLPAPRGRVILGHGTHIETQGIEDAVPEGMPNRVCGPAAEDVAVATGAVLLDTPDLAPAIGLATRKGANTIGMRPAPVYLRPADAAPTSDLPPRIL</sequence>
<dbReference type="Pfam" id="PF00814">
    <property type="entry name" value="TsaD"/>
    <property type="match status" value="1"/>
</dbReference>
<dbReference type="Gene3D" id="3.30.420.40">
    <property type="match status" value="1"/>
</dbReference>
<dbReference type="RefSeq" id="WP_220748602.1">
    <property type="nucleotide sequence ID" value="NZ_BPFH01000003.1"/>
</dbReference>
<name>A0ABQ4NLH4_9RHOB</name>
<evidence type="ECO:0000313" key="2">
    <source>
        <dbReference type="EMBL" id="GIT95085.1"/>
    </source>
</evidence>
<evidence type="ECO:0000313" key="3">
    <source>
        <dbReference type="Proteomes" id="UP000786693"/>
    </source>
</evidence>
<accession>A0ABQ4NLH4</accession>
<feature type="domain" description="Gcp-like" evidence="1">
    <location>
        <begin position="38"/>
        <end position="122"/>
    </location>
</feature>
<comment type="caution">
    <text evidence="2">The sequence shown here is derived from an EMBL/GenBank/DDBJ whole genome shotgun (WGS) entry which is preliminary data.</text>
</comment>
<protein>
    <submittedName>
        <fullName evidence="2">tRNA N6-adenosine(37)-N6-threonylcarbamoyltransferase complex dimerization subunit TsaB</fullName>
    </submittedName>
</protein>
<dbReference type="EMBL" id="BPFH01000003">
    <property type="protein sequence ID" value="GIT95085.1"/>
    <property type="molecule type" value="Genomic_DNA"/>
</dbReference>
<dbReference type="NCBIfam" id="TIGR03725">
    <property type="entry name" value="T6A_YeaZ"/>
    <property type="match status" value="1"/>
</dbReference>
<proteinExistence type="predicted"/>
<reference evidence="2 3" key="1">
    <citation type="submission" date="2021-05" db="EMBL/GenBank/DDBJ databases">
        <title>Bacteria Genome sequencing.</title>
        <authorList>
            <person name="Takabe Y."/>
            <person name="Nakajima Y."/>
            <person name="Suzuki S."/>
            <person name="Shiozaki T."/>
        </authorList>
    </citation>
    <scope>NUCLEOTIDE SEQUENCE [LARGE SCALE GENOMIC DNA]</scope>
    <source>
        <strain evidence="2 3">AI_62</strain>
    </source>
</reference>
<dbReference type="Proteomes" id="UP000786693">
    <property type="component" value="Unassembled WGS sequence"/>
</dbReference>